<evidence type="ECO:0000313" key="3">
    <source>
        <dbReference type="Proteomes" id="UP000028990"/>
    </source>
</evidence>
<proteinExistence type="predicted"/>
<dbReference type="EMBL" id="KN122441">
    <property type="protein sequence ID" value="KFO30424.1"/>
    <property type="molecule type" value="Genomic_DNA"/>
</dbReference>
<feature type="region of interest" description="Disordered" evidence="1">
    <location>
        <begin position="1"/>
        <end position="58"/>
    </location>
</feature>
<evidence type="ECO:0000256" key="1">
    <source>
        <dbReference type="SAM" id="MobiDB-lite"/>
    </source>
</evidence>
<protein>
    <submittedName>
        <fullName evidence="2">Uncharacterized protein</fullName>
    </submittedName>
</protein>
<evidence type="ECO:0000313" key="2">
    <source>
        <dbReference type="EMBL" id="KFO30424.1"/>
    </source>
</evidence>
<keyword evidence="3" id="KW-1185">Reference proteome</keyword>
<dbReference type="Proteomes" id="UP000028990">
    <property type="component" value="Unassembled WGS sequence"/>
</dbReference>
<accession>A0A091DE46</accession>
<gene>
    <name evidence="2" type="ORF">H920_08186</name>
</gene>
<sequence length="174" mass="18115">MGSSHSPGPPPPPGNPAAASRERPRVPARLLDSTRPKRSCCPKDPIGGRAGLGAGRQASGWEDLSLPPLRVPCLHEFSLGTKLAGLALPCAAPLKPCSLDIRLFGESALANFPPEDPQARRVGAAPALSHSDRCGVDGSGWLVPRDATCPRVTLGPKPAGMCRQRSAVSDRPLV</sequence>
<reference evidence="2 3" key="1">
    <citation type="submission" date="2013-11" db="EMBL/GenBank/DDBJ databases">
        <title>The Damaraland mole rat (Fukomys damarensis) genome and evolution of African mole rats.</title>
        <authorList>
            <person name="Gladyshev V.N."/>
            <person name="Fang X."/>
        </authorList>
    </citation>
    <scope>NUCLEOTIDE SEQUENCE [LARGE SCALE GENOMIC DNA]</scope>
    <source>
        <tissue evidence="2">Liver</tissue>
    </source>
</reference>
<dbReference type="AlphaFoldDB" id="A0A091DE46"/>
<organism evidence="2 3">
    <name type="scientific">Fukomys damarensis</name>
    <name type="common">Damaraland mole rat</name>
    <name type="synonym">Cryptomys damarensis</name>
    <dbReference type="NCBI Taxonomy" id="885580"/>
    <lineage>
        <taxon>Eukaryota</taxon>
        <taxon>Metazoa</taxon>
        <taxon>Chordata</taxon>
        <taxon>Craniata</taxon>
        <taxon>Vertebrata</taxon>
        <taxon>Euteleostomi</taxon>
        <taxon>Mammalia</taxon>
        <taxon>Eutheria</taxon>
        <taxon>Euarchontoglires</taxon>
        <taxon>Glires</taxon>
        <taxon>Rodentia</taxon>
        <taxon>Hystricomorpha</taxon>
        <taxon>Bathyergidae</taxon>
        <taxon>Fukomys</taxon>
    </lineage>
</organism>
<name>A0A091DE46_FUKDA</name>